<evidence type="ECO:0000259" key="2">
    <source>
        <dbReference type="PROSITE" id="PS51464"/>
    </source>
</evidence>
<dbReference type="Gene3D" id="3.40.50.10490">
    <property type="entry name" value="Glucose-6-phosphate isomerase like protein, domain 1"/>
    <property type="match status" value="1"/>
</dbReference>
<dbReference type="GO" id="GO:0003700">
    <property type="term" value="F:DNA-binding transcription factor activity"/>
    <property type="evidence" value="ECO:0007669"/>
    <property type="project" value="InterPro"/>
</dbReference>
<dbReference type="Gene3D" id="1.10.10.10">
    <property type="entry name" value="Winged helix-like DNA-binding domain superfamily/Winged helix DNA-binding domain"/>
    <property type="match status" value="1"/>
</dbReference>
<dbReference type="AlphaFoldDB" id="A0A317L2N1"/>
<dbReference type="InterPro" id="IPR046348">
    <property type="entry name" value="SIS_dom_sf"/>
</dbReference>
<dbReference type="SUPFAM" id="SSF46689">
    <property type="entry name" value="Homeodomain-like"/>
    <property type="match status" value="1"/>
</dbReference>
<reference evidence="3 4" key="1">
    <citation type="submission" date="2018-05" db="EMBL/GenBank/DDBJ databases">
        <title>Genomic analysis of Gracilibacillus dipsosauri DD1 reveals novel features of a salt-tolerant amylase.</title>
        <authorList>
            <person name="Deutch C.E."/>
            <person name="Yang S."/>
        </authorList>
    </citation>
    <scope>NUCLEOTIDE SEQUENCE [LARGE SCALE GENOMIC DNA]</scope>
    <source>
        <strain evidence="3 4">DD1</strain>
    </source>
</reference>
<keyword evidence="4" id="KW-1185">Reference proteome</keyword>
<dbReference type="InterPro" id="IPR009057">
    <property type="entry name" value="Homeodomain-like_sf"/>
</dbReference>
<comment type="caution">
    <text evidence="3">The sequence shown here is derived from an EMBL/GenBank/DDBJ whole genome shotgun (WGS) entry which is preliminary data.</text>
</comment>
<dbReference type="PROSITE" id="PS51464">
    <property type="entry name" value="SIS"/>
    <property type="match status" value="1"/>
</dbReference>
<dbReference type="InterPro" id="IPR001347">
    <property type="entry name" value="SIS_dom"/>
</dbReference>
<evidence type="ECO:0000259" key="1">
    <source>
        <dbReference type="PROSITE" id="PS51071"/>
    </source>
</evidence>
<sequence length="276" mass="31917">MIDFDWNEHTFTESQVKIANYIQKHIQHVLISTEQEIAREVGVSIATVSRFWRVIGFQNLKSFKTAIRHELEVSPAGKIKKVKITDSASNLYLTMEKSIGLLQETIDHLESDQFKQAISLLRRARRIRVLALGPSKGLGELLVYRMTRFGMDIQLIRNQGNELFEDMIHLKREDLLIIFAFTRLLPEAKVLLSYQREIHYHSLLITDQLIADFTSLATMTLFASRGDANEFHSMIAPTLLVENLVLALGMENKQDNIKKLEHLSDLRKKYEKELPR</sequence>
<name>A0A317L2N1_9BACI</name>
<dbReference type="InterPro" id="IPR047640">
    <property type="entry name" value="RpiR-like"/>
</dbReference>
<proteinExistence type="predicted"/>
<dbReference type="GO" id="GO:0097367">
    <property type="term" value="F:carbohydrate derivative binding"/>
    <property type="evidence" value="ECO:0007669"/>
    <property type="project" value="InterPro"/>
</dbReference>
<dbReference type="RefSeq" id="WP_109983037.1">
    <property type="nucleotide sequence ID" value="NZ_QGTD01000003.1"/>
</dbReference>
<dbReference type="InterPro" id="IPR036388">
    <property type="entry name" value="WH-like_DNA-bd_sf"/>
</dbReference>
<dbReference type="PANTHER" id="PTHR30514:SF18">
    <property type="entry name" value="RPIR-FAMILY TRANSCRIPTIONAL REGULATOR"/>
    <property type="match status" value="1"/>
</dbReference>
<dbReference type="Proteomes" id="UP000245624">
    <property type="component" value="Unassembled WGS sequence"/>
</dbReference>
<gene>
    <name evidence="3" type="ORF">DLJ74_01355</name>
</gene>
<dbReference type="PROSITE" id="PS51071">
    <property type="entry name" value="HTH_RPIR"/>
    <property type="match status" value="1"/>
</dbReference>
<feature type="domain" description="SIS" evidence="2">
    <location>
        <begin position="117"/>
        <end position="255"/>
    </location>
</feature>
<dbReference type="OrthoDB" id="370421at2"/>
<accession>A0A317L2N1</accession>
<dbReference type="SUPFAM" id="SSF53697">
    <property type="entry name" value="SIS domain"/>
    <property type="match status" value="1"/>
</dbReference>
<dbReference type="InterPro" id="IPR000281">
    <property type="entry name" value="HTH_RpiR"/>
</dbReference>
<evidence type="ECO:0000313" key="4">
    <source>
        <dbReference type="Proteomes" id="UP000245624"/>
    </source>
</evidence>
<evidence type="ECO:0000313" key="3">
    <source>
        <dbReference type="EMBL" id="PWU70141.1"/>
    </source>
</evidence>
<dbReference type="GO" id="GO:0003677">
    <property type="term" value="F:DNA binding"/>
    <property type="evidence" value="ECO:0007669"/>
    <property type="project" value="InterPro"/>
</dbReference>
<dbReference type="PANTHER" id="PTHR30514">
    <property type="entry name" value="GLUCOKINASE"/>
    <property type="match status" value="1"/>
</dbReference>
<protein>
    <submittedName>
        <fullName evidence="3">MurR/RpiR family transcriptional regulator</fullName>
    </submittedName>
</protein>
<dbReference type="Pfam" id="PF01418">
    <property type="entry name" value="HTH_6"/>
    <property type="match status" value="1"/>
</dbReference>
<dbReference type="EMBL" id="QGTD01000003">
    <property type="protein sequence ID" value="PWU70141.1"/>
    <property type="molecule type" value="Genomic_DNA"/>
</dbReference>
<feature type="domain" description="HTH rpiR-type" evidence="1">
    <location>
        <begin position="1"/>
        <end position="74"/>
    </location>
</feature>
<organism evidence="3 4">
    <name type="scientific">Gracilibacillus dipsosauri</name>
    <dbReference type="NCBI Taxonomy" id="178340"/>
    <lineage>
        <taxon>Bacteria</taxon>
        <taxon>Bacillati</taxon>
        <taxon>Bacillota</taxon>
        <taxon>Bacilli</taxon>
        <taxon>Bacillales</taxon>
        <taxon>Bacillaceae</taxon>
        <taxon>Gracilibacillus</taxon>
    </lineage>
</organism>
<dbReference type="GO" id="GO:1901135">
    <property type="term" value="P:carbohydrate derivative metabolic process"/>
    <property type="evidence" value="ECO:0007669"/>
    <property type="project" value="InterPro"/>
</dbReference>